<dbReference type="EMBL" id="LXQA011259691">
    <property type="protein sequence ID" value="MCI90992.1"/>
    <property type="molecule type" value="Genomic_DNA"/>
</dbReference>
<keyword evidence="2" id="KW-1185">Reference proteome</keyword>
<dbReference type="AlphaFoldDB" id="A0A392VU66"/>
<evidence type="ECO:0000313" key="2">
    <source>
        <dbReference type="Proteomes" id="UP000265520"/>
    </source>
</evidence>
<comment type="caution">
    <text evidence="1">The sequence shown here is derived from an EMBL/GenBank/DDBJ whole genome shotgun (WGS) entry which is preliminary data.</text>
</comment>
<protein>
    <submittedName>
        <fullName evidence="1">Uncharacterized protein</fullName>
    </submittedName>
</protein>
<evidence type="ECO:0000313" key="1">
    <source>
        <dbReference type="EMBL" id="MCI90992.1"/>
    </source>
</evidence>
<sequence length="58" mass="6220">MAGRVARKSIGTGNPTTAKDKDIATSLITRPGDLAIDHTHRKGVTHLKDNTRLLTGLK</sequence>
<feature type="non-terminal residue" evidence="1">
    <location>
        <position position="58"/>
    </location>
</feature>
<reference evidence="1 2" key="1">
    <citation type="journal article" date="2018" name="Front. Plant Sci.">
        <title>Red Clover (Trifolium pratense) and Zigzag Clover (T. medium) - A Picture of Genomic Similarities and Differences.</title>
        <authorList>
            <person name="Dluhosova J."/>
            <person name="Istvanek J."/>
            <person name="Nedelnik J."/>
            <person name="Repkova J."/>
        </authorList>
    </citation>
    <scope>NUCLEOTIDE SEQUENCE [LARGE SCALE GENOMIC DNA]</scope>
    <source>
        <strain evidence="2">cv. 10/8</strain>
        <tissue evidence="1">Leaf</tissue>
    </source>
</reference>
<dbReference type="Proteomes" id="UP000265520">
    <property type="component" value="Unassembled WGS sequence"/>
</dbReference>
<name>A0A392VU66_9FABA</name>
<organism evidence="1 2">
    <name type="scientific">Trifolium medium</name>
    <dbReference type="NCBI Taxonomy" id="97028"/>
    <lineage>
        <taxon>Eukaryota</taxon>
        <taxon>Viridiplantae</taxon>
        <taxon>Streptophyta</taxon>
        <taxon>Embryophyta</taxon>
        <taxon>Tracheophyta</taxon>
        <taxon>Spermatophyta</taxon>
        <taxon>Magnoliopsida</taxon>
        <taxon>eudicotyledons</taxon>
        <taxon>Gunneridae</taxon>
        <taxon>Pentapetalae</taxon>
        <taxon>rosids</taxon>
        <taxon>fabids</taxon>
        <taxon>Fabales</taxon>
        <taxon>Fabaceae</taxon>
        <taxon>Papilionoideae</taxon>
        <taxon>50 kb inversion clade</taxon>
        <taxon>NPAAA clade</taxon>
        <taxon>Hologalegina</taxon>
        <taxon>IRL clade</taxon>
        <taxon>Trifolieae</taxon>
        <taxon>Trifolium</taxon>
    </lineage>
</organism>
<proteinExistence type="predicted"/>
<accession>A0A392VU66</accession>